<organism evidence="1">
    <name type="scientific">marine sediment metagenome</name>
    <dbReference type="NCBI Taxonomy" id="412755"/>
    <lineage>
        <taxon>unclassified sequences</taxon>
        <taxon>metagenomes</taxon>
        <taxon>ecological metagenomes</taxon>
    </lineage>
</organism>
<proteinExistence type="predicted"/>
<name>X1C947_9ZZZZ</name>
<protein>
    <submittedName>
        <fullName evidence="1">Uncharacterized protein</fullName>
    </submittedName>
</protein>
<dbReference type="AlphaFoldDB" id="X1C947"/>
<evidence type="ECO:0000313" key="1">
    <source>
        <dbReference type="EMBL" id="GAH03917.1"/>
    </source>
</evidence>
<feature type="non-terminal residue" evidence="1">
    <location>
        <position position="228"/>
    </location>
</feature>
<accession>X1C947</accession>
<gene>
    <name evidence="1" type="ORF">S01H4_46098</name>
</gene>
<dbReference type="EMBL" id="BART01025725">
    <property type="protein sequence ID" value="GAH03917.1"/>
    <property type="molecule type" value="Genomic_DNA"/>
</dbReference>
<reference evidence="1" key="1">
    <citation type="journal article" date="2014" name="Front. Microbiol.">
        <title>High frequency of phylogenetically diverse reductive dehalogenase-homologous genes in deep subseafloor sedimentary metagenomes.</title>
        <authorList>
            <person name="Kawai M."/>
            <person name="Futagami T."/>
            <person name="Toyoda A."/>
            <person name="Takaki Y."/>
            <person name="Nishi S."/>
            <person name="Hori S."/>
            <person name="Arai W."/>
            <person name="Tsubouchi T."/>
            <person name="Morono Y."/>
            <person name="Uchiyama I."/>
            <person name="Ito T."/>
            <person name="Fujiyama A."/>
            <person name="Inagaki F."/>
            <person name="Takami H."/>
        </authorList>
    </citation>
    <scope>NUCLEOTIDE SEQUENCE</scope>
    <source>
        <strain evidence="1">Expedition CK06-06</strain>
    </source>
</reference>
<sequence length="228" mass="23928">MSALAVGCAPDWADSGETYVVVSTDNDDGDGNIGEAGDYQTHVVYTSGGPCDWPEVAQLFYDCDSIAPNNFGSAYASRIAFPDDWEDTGTLFVGVVDCDYCSEPDVTPYIYTGGPGGDVYMVTVTSPPTAAIDMNVAGIVSGCVGIKPVDIISLDIMGDTDEASLIAGAFCCNKVYCSEDGGWNWDASAKDPTGAWLTYAIWYEDTALAVTAGCEAAVSMCCGEDYPC</sequence>
<comment type="caution">
    <text evidence="1">The sequence shown here is derived from an EMBL/GenBank/DDBJ whole genome shotgun (WGS) entry which is preliminary data.</text>
</comment>